<dbReference type="EnsemblMetazoa" id="XM_050659129.1">
    <property type="protein sequence ID" value="XP_050515086.1"/>
    <property type="gene ID" value="LOC126890272"/>
</dbReference>
<name>A0ABM5KY14_DIAVI</name>
<evidence type="ECO:0000313" key="3">
    <source>
        <dbReference type="Proteomes" id="UP001652700"/>
    </source>
</evidence>
<evidence type="ECO:0000313" key="2">
    <source>
        <dbReference type="EnsemblMetazoa" id="XP_050515086.1"/>
    </source>
</evidence>
<dbReference type="PANTHER" id="PTHR33480:SF1">
    <property type="entry name" value="TYR RECOMBINASE DOMAIN-CONTAINING PROTEIN"/>
    <property type="match status" value="1"/>
</dbReference>
<proteinExistence type="predicted"/>
<evidence type="ECO:0000256" key="1">
    <source>
        <dbReference type="SAM" id="MobiDB-lite"/>
    </source>
</evidence>
<dbReference type="Proteomes" id="UP001652700">
    <property type="component" value="Unplaced"/>
</dbReference>
<sequence>MKKRTEKILNLTRRDESNLLFLPDYETTKGLQTYYKNKALTHLSLTAAAKGELKDVYDFEDHEEKDVQLVKRHNIEKSNEEINKKIVVLEDQQIRPQPDHTSEKILEAYSPLRHVPRRQRPNKEMEKKIVILEDLQILPPSDITSKDILGAYSPLRNVTRRQREPSEESKENYDIDEMEEPSRSSGSEYLPSSDDEENEEFPLIRYERISKAEGKSTKKTKKYISNNYSYKSNEISTTTTLLDQNLKPKEESFELETTSKHVDPFIVNFGKFVGPSHVKVESHFSRSQDKKTTCPYCLDDVTHFARHLIRRHCDQGAVKEFSSFPQNYHKRKLLLDAIRRQGNFVSSLSTNNIRPVRRPKEAEDVDTSLFVSCPDCMGFFRRTYLRRHRKQCPARSKCKTVKRENHLSLSQVFTVCSGVHGDFLASLRLKKEVFPIMRSDEISRTAMKDMLICSYAESLLRKHKRAQIRNVISNKMRELGRLLISLRNTTGIQLLFDALKPQFFDNIVGAVKVISGYCEETKTFQASSLALHMGTTLKQVCDIATKNIIQKSPIIICTTAEESLKDIKRLKNLIENHWTSEISSLALKNLKENNYVSPKLLPLTQDVIKFQTFVMNEAHEASDALKKNIHIKLNYRKLIESVLALTLLINRKRIGEIQYLKTETYNSTVSENQQTEFLDCLSKTEQTLCKNYKRVVTGGKGSRPVAILFPPDLQKFIELLLSFRSICVTPTNPYLFGNPNTELWLSGYHIVKKLATKADVSDTTLFTSTRLRKQIATLLQAINIKDDEMEQFATFMGHTKKTHESYYRLPQDLYQTAKVAKLLIAVNSGQVAKYKGKSLDEITLSDNESLLDETEAEKPLFHDQNINENEIEETWEQQFGEQAMKNAVLDERENSIKKGKRGKWNSEQKNVLKTAFKDHIKNKKAPRKEETELIMKKHKDLFKDKTWATVKAFVYNCYKG</sequence>
<dbReference type="GeneID" id="126890272"/>
<reference evidence="2" key="1">
    <citation type="submission" date="2025-05" db="UniProtKB">
        <authorList>
            <consortium name="EnsemblMetazoa"/>
        </authorList>
    </citation>
    <scope>IDENTIFICATION</scope>
</reference>
<feature type="compositionally biased region" description="Basic and acidic residues" evidence="1">
    <location>
        <begin position="161"/>
        <end position="173"/>
    </location>
</feature>
<accession>A0ABM5KY14</accession>
<dbReference type="PANTHER" id="PTHR33480">
    <property type="entry name" value="SET DOMAIN-CONTAINING PROTEIN-RELATED"/>
    <property type="match status" value="1"/>
</dbReference>
<keyword evidence="3" id="KW-1185">Reference proteome</keyword>
<feature type="region of interest" description="Disordered" evidence="1">
    <location>
        <begin position="159"/>
        <end position="205"/>
    </location>
</feature>
<protein>
    <submittedName>
        <fullName evidence="2">Uncharacterized protein</fullName>
    </submittedName>
</protein>
<dbReference type="RefSeq" id="XP_050515086.1">
    <property type="nucleotide sequence ID" value="XM_050659129.1"/>
</dbReference>
<organism evidence="2 3">
    <name type="scientific">Diabrotica virgifera virgifera</name>
    <name type="common">western corn rootworm</name>
    <dbReference type="NCBI Taxonomy" id="50390"/>
    <lineage>
        <taxon>Eukaryota</taxon>
        <taxon>Metazoa</taxon>
        <taxon>Ecdysozoa</taxon>
        <taxon>Arthropoda</taxon>
        <taxon>Hexapoda</taxon>
        <taxon>Insecta</taxon>
        <taxon>Pterygota</taxon>
        <taxon>Neoptera</taxon>
        <taxon>Endopterygota</taxon>
        <taxon>Coleoptera</taxon>
        <taxon>Polyphaga</taxon>
        <taxon>Cucujiformia</taxon>
        <taxon>Chrysomeloidea</taxon>
        <taxon>Chrysomelidae</taxon>
        <taxon>Galerucinae</taxon>
        <taxon>Diabroticina</taxon>
        <taxon>Diabroticites</taxon>
        <taxon>Diabrotica</taxon>
    </lineage>
</organism>